<dbReference type="RefSeq" id="WP_176699686.1">
    <property type="nucleotide sequence ID" value="NZ_CVRB01000001.1"/>
</dbReference>
<keyword evidence="2" id="KW-1185">Reference proteome</keyword>
<dbReference type="STRING" id="1499688.BN000_01567"/>
<sequence length="151" mass="17119">MEKIKLALNYALMLEMMKAKGFSSPTIVALLSEGNEELLESIGEGIPSWKTLVDYYHLHKDKFHKALKEGYKISFLTKGALKSLLAIMFEMKEGVDFVDTGEYLDKVKFSSDNLQSLREVISNNWSIVVLEEDSEQASVVVNIELTHKPNF</sequence>
<name>A0A0U1NV42_9BACI</name>
<organism evidence="1 2">
    <name type="scientific">Neobacillus massiliamazoniensis</name>
    <dbReference type="NCBI Taxonomy" id="1499688"/>
    <lineage>
        <taxon>Bacteria</taxon>
        <taxon>Bacillati</taxon>
        <taxon>Bacillota</taxon>
        <taxon>Bacilli</taxon>
        <taxon>Bacillales</taxon>
        <taxon>Bacillaceae</taxon>
        <taxon>Neobacillus</taxon>
    </lineage>
</organism>
<dbReference type="AlphaFoldDB" id="A0A0U1NV42"/>
<proteinExistence type="predicted"/>
<protein>
    <submittedName>
        <fullName evidence="1">Uncharacterized protein</fullName>
    </submittedName>
</protein>
<evidence type="ECO:0000313" key="2">
    <source>
        <dbReference type="Proteomes" id="UP000199087"/>
    </source>
</evidence>
<reference evidence="2" key="1">
    <citation type="submission" date="2015-05" db="EMBL/GenBank/DDBJ databases">
        <authorList>
            <person name="Urmite Genomes"/>
        </authorList>
    </citation>
    <scope>NUCLEOTIDE SEQUENCE [LARGE SCALE GENOMIC DNA]</scope>
    <source>
        <strain evidence="2">LF1</strain>
    </source>
</reference>
<dbReference type="Proteomes" id="UP000199087">
    <property type="component" value="Unassembled WGS sequence"/>
</dbReference>
<dbReference type="EMBL" id="CVRB01000001">
    <property type="protein sequence ID" value="CRK81658.1"/>
    <property type="molecule type" value="Genomic_DNA"/>
</dbReference>
<evidence type="ECO:0000313" key="1">
    <source>
        <dbReference type="EMBL" id="CRK81658.1"/>
    </source>
</evidence>
<accession>A0A0U1NV42</accession>
<gene>
    <name evidence="1" type="ORF">BN000_01567</name>
</gene>